<dbReference type="EMBL" id="JBHSGK010000001">
    <property type="protein sequence ID" value="MFC4735027.1"/>
    <property type="molecule type" value="Genomic_DNA"/>
</dbReference>
<keyword evidence="7" id="KW-1185">Reference proteome</keyword>
<comment type="similarity">
    <text evidence="4">Belongs to the flavoredoxin family.</text>
</comment>
<dbReference type="RefSeq" id="WP_377907651.1">
    <property type="nucleotide sequence ID" value="NZ_JBHSGK010000001.1"/>
</dbReference>
<comment type="cofactor">
    <cofactor evidence="1">
        <name>FMN</name>
        <dbReference type="ChEBI" id="CHEBI:58210"/>
    </cofactor>
</comment>
<keyword evidence="6" id="KW-0560">Oxidoreductase</keyword>
<dbReference type="SUPFAM" id="SSF50475">
    <property type="entry name" value="FMN-binding split barrel"/>
    <property type="match status" value="1"/>
</dbReference>
<evidence type="ECO:0000256" key="2">
    <source>
        <dbReference type="ARBA" id="ARBA00022630"/>
    </source>
</evidence>
<comment type="caution">
    <text evidence="6">The sequence shown here is derived from an EMBL/GenBank/DDBJ whole genome shotgun (WGS) entry which is preliminary data.</text>
</comment>
<evidence type="ECO:0000256" key="3">
    <source>
        <dbReference type="ARBA" id="ARBA00022643"/>
    </source>
</evidence>
<accession>A0ABV9NNY1</accession>
<evidence type="ECO:0000256" key="4">
    <source>
        <dbReference type="ARBA" id="ARBA00038054"/>
    </source>
</evidence>
<evidence type="ECO:0000313" key="7">
    <source>
        <dbReference type="Proteomes" id="UP001595896"/>
    </source>
</evidence>
<gene>
    <name evidence="6" type="ORF">ACFO4L_00390</name>
</gene>
<name>A0ABV9NNY1_9BACI</name>
<dbReference type="Pfam" id="PF01613">
    <property type="entry name" value="Flavin_Reduct"/>
    <property type="match status" value="1"/>
</dbReference>
<dbReference type="PANTHER" id="PTHR33798">
    <property type="entry name" value="FLAVOPROTEIN OXYGENASE"/>
    <property type="match status" value="1"/>
</dbReference>
<dbReference type="Proteomes" id="UP001595896">
    <property type="component" value="Unassembled WGS sequence"/>
</dbReference>
<dbReference type="EC" id="1.5.1.-" evidence="6"/>
<dbReference type="Gene3D" id="2.30.110.10">
    <property type="entry name" value="Electron Transport, Fmn-binding Protein, Chain A"/>
    <property type="match status" value="1"/>
</dbReference>
<sequence>MKGLNPEELGKKENYRLLTSLVTPRPIALVTSLSEAGVLNAAPFSYFNIVSADPPLISIAIGRKEGQQKDTCRNILKLNEFVVHVVTEKNVEQANEASASLKPDESEVVRAGMTPDPSHVVAVPSLKESPIRLECRLERHLIIEGEESATDLILGRIVHYEIEDKLLDNGRVRSDMWKPVSRLGGKQYAGLGTIFELERPDSRK</sequence>
<dbReference type="PANTHER" id="PTHR33798:SF5">
    <property type="entry name" value="FLAVIN REDUCTASE LIKE DOMAIN-CONTAINING PROTEIN"/>
    <property type="match status" value="1"/>
</dbReference>
<dbReference type="InterPro" id="IPR002563">
    <property type="entry name" value="Flavin_Rdtase-like_dom"/>
</dbReference>
<evidence type="ECO:0000313" key="6">
    <source>
        <dbReference type="EMBL" id="MFC4735027.1"/>
    </source>
</evidence>
<dbReference type="InterPro" id="IPR012349">
    <property type="entry name" value="Split_barrel_FMN-bd"/>
</dbReference>
<protein>
    <submittedName>
        <fullName evidence="6">Flavin reductase family protein</fullName>
        <ecNumber evidence="6">1.5.1.-</ecNumber>
    </submittedName>
</protein>
<feature type="domain" description="Flavin reductase like" evidence="5">
    <location>
        <begin position="21"/>
        <end position="174"/>
    </location>
</feature>
<dbReference type="GO" id="GO:0016491">
    <property type="term" value="F:oxidoreductase activity"/>
    <property type="evidence" value="ECO:0007669"/>
    <property type="project" value="UniProtKB-KW"/>
</dbReference>
<evidence type="ECO:0000256" key="1">
    <source>
        <dbReference type="ARBA" id="ARBA00001917"/>
    </source>
</evidence>
<reference evidence="7" key="1">
    <citation type="journal article" date="2019" name="Int. J. Syst. Evol. Microbiol.">
        <title>The Global Catalogue of Microorganisms (GCM) 10K type strain sequencing project: providing services to taxonomists for standard genome sequencing and annotation.</title>
        <authorList>
            <consortium name="The Broad Institute Genomics Platform"/>
            <consortium name="The Broad Institute Genome Sequencing Center for Infectious Disease"/>
            <person name="Wu L."/>
            <person name="Ma J."/>
        </authorList>
    </citation>
    <scope>NUCLEOTIDE SEQUENCE [LARGE SCALE GENOMIC DNA]</scope>
    <source>
        <strain evidence="7">JCM 12165</strain>
    </source>
</reference>
<evidence type="ECO:0000259" key="5">
    <source>
        <dbReference type="SMART" id="SM00903"/>
    </source>
</evidence>
<keyword evidence="3" id="KW-0288">FMN</keyword>
<organism evidence="6 7">
    <name type="scientific">Bacillus daqingensis</name>
    <dbReference type="NCBI Taxonomy" id="872396"/>
    <lineage>
        <taxon>Bacteria</taxon>
        <taxon>Bacillati</taxon>
        <taxon>Bacillota</taxon>
        <taxon>Bacilli</taxon>
        <taxon>Bacillales</taxon>
        <taxon>Bacillaceae</taxon>
        <taxon>Bacillus</taxon>
    </lineage>
</organism>
<dbReference type="SMART" id="SM00903">
    <property type="entry name" value="Flavin_Reduct"/>
    <property type="match status" value="1"/>
</dbReference>
<proteinExistence type="inferred from homology"/>
<keyword evidence="2" id="KW-0285">Flavoprotein</keyword>